<evidence type="ECO:0000256" key="6">
    <source>
        <dbReference type="ARBA" id="ARBA00022857"/>
    </source>
</evidence>
<dbReference type="AlphaFoldDB" id="A0A0D6M118"/>
<dbReference type="InterPro" id="IPR036882">
    <property type="entry name" value="Alba-like_dom_sf"/>
</dbReference>
<protein>
    <recommendedName>
        <fullName evidence="10">FAD/NAD(P)-binding domain-containing protein</fullName>
    </recommendedName>
</protein>
<evidence type="ECO:0000256" key="1">
    <source>
        <dbReference type="ARBA" id="ARBA00001974"/>
    </source>
</evidence>
<feature type="domain" description="FAD/NAD(P)-binding" evidence="10">
    <location>
        <begin position="124"/>
        <end position="373"/>
    </location>
</feature>
<keyword evidence="12" id="KW-1185">Reference proteome</keyword>
<dbReference type="GO" id="GO:0005655">
    <property type="term" value="C:nucleolar ribonuclease P complex"/>
    <property type="evidence" value="ECO:0007669"/>
    <property type="project" value="InterPro"/>
</dbReference>
<evidence type="ECO:0000256" key="9">
    <source>
        <dbReference type="SAM" id="MobiDB-lite"/>
    </source>
</evidence>
<proteinExistence type="predicted"/>
<evidence type="ECO:0000259" key="10">
    <source>
        <dbReference type="Pfam" id="PF07992"/>
    </source>
</evidence>
<dbReference type="Pfam" id="PF12328">
    <property type="entry name" value="Rpp20"/>
    <property type="match status" value="1"/>
</dbReference>
<dbReference type="Proteomes" id="UP000054495">
    <property type="component" value="Unassembled WGS sequence"/>
</dbReference>
<feature type="region of interest" description="Disordered" evidence="9">
    <location>
        <begin position="1"/>
        <end position="31"/>
    </location>
</feature>
<dbReference type="InterPro" id="IPR055275">
    <property type="entry name" value="Ferredox_Rdtase"/>
</dbReference>
<sequence length="456" mass="51087">MMGPMRGGRVDESSYEVKKRQPQKPSGIRGGHNHFYVTKKTSISATMKRVEEMLHNKENEIYIHGLGASLNRAMVLALEVQKSFGDAISLNITTSTVNVKNCINLFDKMFESNKDRLALFCNVRIGSDLSMKELTRHYDAVLLAYGAHWPRQLDIPGAKSKNVLSGSDFVSWYNGVPNAKEPLLDDPNVVIIGNGNVALDCARMLSTAKSLRTTDVPSSVISVMEESKVKNIKIVGRRGPQDVSFTIKELREQFKVPEWNTTVEMDPEQVEDLKKAVATMERRRKRLMNVLLDGVKPPQGEKQCRFLSYRVPEEVIPDKDGRVSAVSIGYQTVVLDGVPKNEKGMIAMKDGYRVDMPCGSFVYAAGWCAHGPRGVIVNTQQDAVVVAETIAKDFSTRTDVTGTLRGAKAILDARHVNYLTWEEWKQIDDMEIKKGMEMGKIREKSTKFNGFLHKRS</sequence>
<dbReference type="GO" id="GO:0000172">
    <property type="term" value="C:ribonuclease MRP complex"/>
    <property type="evidence" value="ECO:0007669"/>
    <property type="project" value="InterPro"/>
</dbReference>
<accession>A0A0D6M118</accession>
<evidence type="ECO:0000256" key="3">
    <source>
        <dbReference type="ARBA" id="ARBA00022630"/>
    </source>
</evidence>
<keyword evidence="6" id="KW-0521">NADP</keyword>
<dbReference type="PANTHER" id="PTHR48467:SF1">
    <property type="entry name" value="GLUTAMATE SYNTHASE 1 [NADH], CHLOROPLASTIC-LIKE"/>
    <property type="match status" value="1"/>
</dbReference>
<reference evidence="11 12" key="1">
    <citation type="submission" date="2013-05" db="EMBL/GenBank/DDBJ databases">
        <title>Draft genome of the parasitic nematode Anyclostoma ceylanicum.</title>
        <authorList>
            <person name="Mitreva M."/>
        </authorList>
    </citation>
    <scope>NUCLEOTIDE SEQUENCE [LARGE SCALE GENOMIC DNA]</scope>
</reference>
<comment type="subcellular location">
    <subcellularLocation>
        <location evidence="2">Nucleus</location>
    </subcellularLocation>
</comment>
<keyword evidence="5" id="KW-0274">FAD</keyword>
<keyword evidence="4" id="KW-0819">tRNA processing</keyword>
<dbReference type="GO" id="GO:0001682">
    <property type="term" value="P:tRNA 5'-leader removal"/>
    <property type="evidence" value="ECO:0007669"/>
    <property type="project" value="InterPro"/>
</dbReference>
<dbReference type="PANTHER" id="PTHR48467">
    <property type="entry name" value="GLUTAMATE SYNTHASE 1 [NADH], CHLOROPLASTIC-LIKE"/>
    <property type="match status" value="1"/>
</dbReference>
<dbReference type="GO" id="GO:0003676">
    <property type="term" value="F:nucleic acid binding"/>
    <property type="evidence" value="ECO:0007669"/>
    <property type="project" value="InterPro"/>
</dbReference>
<dbReference type="Pfam" id="PF07992">
    <property type="entry name" value="Pyr_redox_2"/>
    <property type="match status" value="1"/>
</dbReference>
<dbReference type="InterPro" id="IPR014612">
    <property type="entry name" value="Pop7/Rpp20"/>
</dbReference>
<feature type="compositionally biased region" description="Basic and acidic residues" evidence="9">
    <location>
        <begin position="8"/>
        <end position="19"/>
    </location>
</feature>
<evidence type="ECO:0000313" key="11">
    <source>
        <dbReference type="EMBL" id="EPB77168.1"/>
    </source>
</evidence>
<gene>
    <name evidence="11" type="ORF">ANCCEY_03784</name>
</gene>
<dbReference type="GO" id="GO:0016491">
    <property type="term" value="F:oxidoreductase activity"/>
    <property type="evidence" value="ECO:0007669"/>
    <property type="project" value="UniProtKB-KW"/>
</dbReference>
<keyword evidence="7" id="KW-0560">Oxidoreductase</keyword>
<evidence type="ECO:0000256" key="2">
    <source>
        <dbReference type="ARBA" id="ARBA00004123"/>
    </source>
</evidence>
<evidence type="ECO:0000256" key="5">
    <source>
        <dbReference type="ARBA" id="ARBA00022827"/>
    </source>
</evidence>
<comment type="cofactor">
    <cofactor evidence="1">
        <name>FAD</name>
        <dbReference type="ChEBI" id="CHEBI:57692"/>
    </cofactor>
</comment>
<evidence type="ECO:0000256" key="7">
    <source>
        <dbReference type="ARBA" id="ARBA00023002"/>
    </source>
</evidence>
<dbReference type="Gene3D" id="3.50.50.60">
    <property type="entry name" value="FAD/NAD(P)-binding domain"/>
    <property type="match status" value="1"/>
</dbReference>
<dbReference type="SUPFAM" id="SSF82704">
    <property type="entry name" value="AlbA-like"/>
    <property type="match status" value="1"/>
</dbReference>
<keyword evidence="3" id="KW-0285">Flavoprotein</keyword>
<dbReference type="InterPro" id="IPR036188">
    <property type="entry name" value="FAD/NAD-bd_sf"/>
</dbReference>
<keyword evidence="8" id="KW-0539">Nucleus</keyword>
<evidence type="ECO:0000256" key="4">
    <source>
        <dbReference type="ARBA" id="ARBA00022694"/>
    </source>
</evidence>
<dbReference type="SUPFAM" id="SSF51905">
    <property type="entry name" value="FAD/NAD(P)-binding domain"/>
    <property type="match status" value="1"/>
</dbReference>
<organism evidence="11 12">
    <name type="scientific">Ancylostoma ceylanicum</name>
    <dbReference type="NCBI Taxonomy" id="53326"/>
    <lineage>
        <taxon>Eukaryota</taxon>
        <taxon>Metazoa</taxon>
        <taxon>Ecdysozoa</taxon>
        <taxon>Nematoda</taxon>
        <taxon>Chromadorea</taxon>
        <taxon>Rhabditida</taxon>
        <taxon>Rhabditina</taxon>
        <taxon>Rhabditomorpha</taxon>
        <taxon>Strongyloidea</taxon>
        <taxon>Ancylostomatidae</taxon>
        <taxon>Ancylostomatinae</taxon>
        <taxon>Ancylostoma</taxon>
    </lineage>
</organism>
<dbReference type="Gene3D" id="3.30.110.20">
    <property type="entry name" value="Alba-like domain"/>
    <property type="match status" value="1"/>
</dbReference>
<evidence type="ECO:0000256" key="8">
    <source>
        <dbReference type="ARBA" id="ARBA00023242"/>
    </source>
</evidence>
<name>A0A0D6M118_9BILA</name>
<dbReference type="InterPro" id="IPR023753">
    <property type="entry name" value="FAD/NAD-binding_dom"/>
</dbReference>
<evidence type="ECO:0000313" key="12">
    <source>
        <dbReference type="Proteomes" id="UP000054495"/>
    </source>
</evidence>
<dbReference type="EMBL" id="KE124844">
    <property type="protein sequence ID" value="EPB77168.1"/>
    <property type="molecule type" value="Genomic_DNA"/>
</dbReference>